<dbReference type="OrthoDB" id="3863715at2759"/>
<feature type="compositionally biased region" description="Basic and acidic residues" evidence="1">
    <location>
        <begin position="649"/>
        <end position="662"/>
    </location>
</feature>
<feature type="compositionally biased region" description="Low complexity" evidence="1">
    <location>
        <begin position="624"/>
        <end position="635"/>
    </location>
</feature>
<sequence>MSTYTGARSRTYSKLSENTAHSESETPLLQQPIVNTDHAAPLVTPDTSQCKRPTRSTVSYKSLTITDIAEEHLASLNKRKPSRWQHIKATVSNSPSFLTKTIDWIRRSPPPSDYSDTESESALTSRGNKTSPTKPLPLCITAAPGAAAASYHSDVKVSPNIILDSANSNHASPSSNDQSIRDQHDHGRTFSLQHSPIGTAINASRANQDTICRDLTPSSSRITIQPTEATGKTLISTPRKGFYQVSSGADHYLPIIDQNFTPPSSCSPIQPAEKIELSATIAKISSTSFDTTFPPVDPRPYRSKSVHDINLESRPRQQPSQYSSQTIAGKYTSWRPLSSLTTFLYQLETVIGLREETLQLAVHLSVILETTNYIPGDIRVKAQPTNHRLKALVEKNYQHTSISTSISTPRAQPAIVNQASERAENDTDNNLPELPARSCPTPSINIRPIAPTSLATNGTTDFFQTKFEGNERQPGESILDYAFRLKTLFEKAYPKSEHENSSDAVRLQILRQKFLQGLDPALRNKIRYKPFTTYETMVADTNKYALRMENEKEEIHKREFVNAVNGHSGLHYSEIQKLQVVIQEENEKICALNMKKTDNPGFDLHTEVRQLSHNVARLMEQFNNRTNNSNFRTGSQEYYEQPPNNLFRHGQERQSYDRPSQK</sequence>
<protein>
    <submittedName>
        <fullName evidence="2">Uncharacterized protein</fullName>
    </submittedName>
</protein>
<feature type="region of interest" description="Disordered" evidence="1">
    <location>
        <begin position="422"/>
        <end position="442"/>
    </location>
</feature>
<evidence type="ECO:0000256" key="1">
    <source>
        <dbReference type="SAM" id="MobiDB-lite"/>
    </source>
</evidence>
<feature type="region of interest" description="Disordered" evidence="1">
    <location>
        <begin position="104"/>
        <end position="135"/>
    </location>
</feature>
<keyword evidence="3" id="KW-1185">Reference proteome</keyword>
<dbReference type="AlphaFoldDB" id="A0A162QAB5"/>
<dbReference type="Proteomes" id="UP000076858">
    <property type="component" value="Unassembled WGS sequence"/>
</dbReference>
<gene>
    <name evidence="2" type="ORF">APZ42_014027</name>
</gene>
<evidence type="ECO:0000313" key="3">
    <source>
        <dbReference type="Proteomes" id="UP000076858"/>
    </source>
</evidence>
<feature type="region of interest" description="Disordered" evidence="1">
    <location>
        <begin position="1"/>
        <end position="33"/>
    </location>
</feature>
<comment type="caution">
    <text evidence="2">The sequence shown here is derived from an EMBL/GenBank/DDBJ whole genome shotgun (WGS) entry which is preliminary data.</text>
</comment>
<feature type="region of interest" description="Disordered" evidence="1">
    <location>
        <begin position="624"/>
        <end position="662"/>
    </location>
</feature>
<evidence type="ECO:0000313" key="2">
    <source>
        <dbReference type="EMBL" id="KZS19508.1"/>
    </source>
</evidence>
<feature type="compositionally biased region" description="Low complexity" evidence="1">
    <location>
        <begin position="165"/>
        <end position="176"/>
    </location>
</feature>
<feature type="compositionally biased region" description="Basic and acidic residues" evidence="1">
    <location>
        <begin position="305"/>
        <end position="315"/>
    </location>
</feature>
<organism evidence="2 3">
    <name type="scientific">Daphnia magna</name>
    <dbReference type="NCBI Taxonomy" id="35525"/>
    <lineage>
        <taxon>Eukaryota</taxon>
        <taxon>Metazoa</taxon>
        <taxon>Ecdysozoa</taxon>
        <taxon>Arthropoda</taxon>
        <taxon>Crustacea</taxon>
        <taxon>Branchiopoda</taxon>
        <taxon>Diplostraca</taxon>
        <taxon>Cladocera</taxon>
        <taxon>Anomopoda</taxon>
        <taxon>Daphniidae</taxon>
        <taxon>Daphnia</taxon>
    </lineage>
</organism>
<feature type="region of interest" description="Disordered" evidence="1">
    <location>
        <begin position="164"/>
        <end position="183"/>
    </location>
</feature>
<accession>A0A162QAB5</accession>
<reference evidence="2 3" key="1">
    <citation type="submission" date="2016-03" db="EMBL/GenBank/DDBJ databases">
        <title>EvidentialGene: Evidence-directed Construction of Genes on Genomes.</title>
        <authorList>
            <person name="Gilbert D.G."/>
            <person name="Choi J.-H."/>
            <person name="Mockaitis K."/>
            <person name="Colbourne J."/>
            <person name="Pfrender M."/>
        </authorList>
    </citation>
    <scope>NUCLEOTIDE SEQUENCE [LARGE SCALE GENOMIC DNA]</scope>
    <source>
        <strain evidence="2 3">Xinb3</strain>
        <tissue evidence="2">Complete organism</tissue>
    </source>
</reference>
<dbReference type="EMBL" id="LRGB01000367">
    <property type="protein sequence ID" value="KZS19508.1"/>
    <property type="molecule type" value="Genomic_DNA"/>
</dbReference>
<name>A0A162QAB5_9CRUS</name>
<proteinExistence type="predicted"/>
<feature type="compositionally biased region" description="Polar residues" evidence="1">
    <location>
        <begin position="120"/>
        <end position="133"/>
    </location>
</feature>
<feature type="region of interest" description="Disordered" evidence="1">
    <location>
        <begin position="290"/>
        <end position="324"/>
    </location>
</feature>